<dbReference type="InterPro" id="IPR003690">
    <property type="entry name" value="MTERF"/>
</dbReference>
<evidence type="ECO:0008006" key="6">
    <source>
        <dbReference type="Google" id="ProtNLM"/>
    </source>
</evidence>
<dbReference type="AlphaFoldDB" id="A0A7J0H8V7"/>
<keyword evidence="2" id="KW-0806">Transcription termination</keyword>
<dbReference type="Gene3D" id="1.25.70.10">
    <property type="entry name" value="Transcription termination factor 3, mitochondrial"/>
    <property type="match status" value="2"/>
</dbReference>
<keyword evidence="2" id="KW-0805">Transcription regulation</keyword>
<keyword evidence="3" id="KW-0809">Transit peptide</keyword>
<dbReference type="GO" id="GO:0006353">
    <property type="term" value="P:DNA-templated transcription termination"/>
    <property type="evidence" value="ECO:0007669"/>
    <property type="project" value="UniProtKB-KW"/>
</dbReference>
<evidence type="ECO:0000313" key="5">
    <source>
        <dbReference type="Proteomes" id="UP000585474"/>
    </source>
</evidence>
<gene>
    <name evidence="4" type="ORF">Acr_28g0002320</name>
</gene>
<dbReference type="PANTHER" id="PTHR13068:SF133">
    <property type="entry name" value="MITOCHONDRIAL TRANSCRIPTION TERMINATION FACTOR FAMILY PROTEIN"/>
    <property type="match status" value="1"/>
</dbReference>
<evidence type="ECO:0000256" key="2">
    <source>
        <dbReference type="ARBA" id="ARBA00022472"/>
    </source>
</evidence>
<dbReference type="PANTHER" id="PTHR13068">
    <property type="entry name" value="CGI-12 PROTEIN-RELATED"/>
    <property type="match status" value="1"/>
</dbReference>
<sequence length="375" mass="42473">MFTFLIKQSRSRFQNDGGLGISATTQLGFLRNLCSSSPKTTHKIEDAKRSFTVSYLINSCGLSPEIANSVSQKVNFLNPTRPDSVLSLFRDHGFANLHISKLVSKCPKLLLAKPDKTLLPKLDFFRSLGLSSTEVVDLVASAPNLLYHSSKDRLIRCCDFLKSILLHDEKVVFVLKSYPWVLTKDAKERFSGAVTLMTQLGVPQSTIALLIYRSPSVLIASKDKFNRCLREVVSLVELYKRWGWSDDEVRLAFRTHPQCMGLSEKKIASGMDFLVNRMGFKPAEIGRYPIVLSYSLDRRIVPRCSVIRVLLLKGLMKNKISLGSFVSFTEKRFLDEFVNKYEEQVPELLSIYQGKRSILEPGIRVPECNYGFIKL</sequence>
<keyword evidence="2" id="KW-0804">Transcription</keyword>
<protein>
    <recommendedName>
        <fullName evidence="6">Mitochondrial transcription termination factor family protein</fullName>
    </recommendedName>
</protein>
<evidence type="ECO:0000256" key="3">
    <source>
        <dbReference type="ARBA" id="ARBA00022946"/>
    </source>
</evidence>
<evidence type="ECO:0000256" key="1">
    <source>
        <dbReference type="ARBA" id="ARBA00007692"/>
    </source>
</evidence>
<proteinExistence type="inferred from homology"/>
<dbReference type="Pfam" id="PF02536">
    <property type="entry name" value="mTERF"/>
    <property type="match status" value="1"/>
</dbReference>
<dbReference type="InterPro" id="IPR038538">
    <property type="entry name" value="MTERF_sf"/>
</dbReference>
<accession>A0A7J0H8V7</accession>
<comment type="similarity">
    <text evidence="1">Belongs to the mTERF family.</text>
</comment>
<dbReference type="Proteomes" id="UP000585474">
    <property type="component" value="Unassembled WGS sequence"/>
</dbReference>
<organism evidence="4 5">
    <name type="scientific">Actinidia rufa</name>
    <dbReference type="NCBI Taxonomy" id="165716"/>
    <lineage>
        <taxon>Eukaryota</taxon>
        <taxon>Viridiplantae</taxon>
        <taxon>Streptophyta</taxon>
        <taxon>Embryophyta</taxon>
        <taxon>Tracheophyta</taxon>
        <taxon>Spermatophyta</taxon>
        <taxon>Magnoliopsida</taxon>
        <taxon>eudicotyledons</taxon>
        <taxon>Gunneridae</taxon>
        <taxon>Pentapetalae</taxon>
        <taxon>asterids</taxon>
        <taxon>Ericales</taxon>
        <taxon>Actinidiaceae</taxon>
        <taxon>Actinidia</taxon>
    </lineage>
</organism>
<dbReference type="SMART" id="SM00733">
    <property type="entry name" value="Mterf"/>
    <property type="match status" value="6"/>
</dbReference>
<reference evidence="4 5" key="1">
    <citation type="submission" date="2019-07" db="EMBL/GenBank/DDBJ databases">
        <title>De Novo Assembly of kiwifruit Actinidia rufa.</title>
        <authorList>
            <person name="Sugita-Konishi S."/>
            <person name="Sato K."/>
            <person name="Mori E."/>
            <person name="Abe Y."/>
            <person name="Kisaki G."/>
            <person name="Hamano K."/>
            <person name="Suezawa K."/>
            <person name="Otani M."/>
            <person name="Fukuda T."/>
            <person name="Manabe T."/>
            <person name="Gomi K."/>
            <person name="Tabuchi M."/>
            <person name="Akimitsu K."/>
            <person name="Kataoka I."/>
        </authorList>
    </citation>
    <scope>NUCLEOTIDE SEQUENCE [LARGE SCALE GENOMIC DNA]</scope>
    <source>
        <strain evidence="5">cv. Fuchu</strain>
    </source>
</reference>
<comment type="caution">
    <text evidence="4">The sequence shown here is derived from an EMBL/GenBank/DDBJ whole genome shotgun (WGS) entry which is preliminary data.</text>
</comment>
<evidence type="ECO:0000313" key="4">
    <source>
        <dbReference type="EMBL" id="GFZ19527.1"/>
    </source>
</evidence>
<dbReference type="EMBL" id="BJWL01000028">
    <property type="protein sequence ID" value="GFZ19527.1"/>
    <property type="molecule type" value="Genomic_DNA"/>
</dbReference>
<name>A0A7J0H8V7_9ERIC</name>
<dbReference type="OrthoDB" id="637682at2759"/>
<keyword evidence="5" id="KW-1185">Reference proteome</keyword>
<dbReference type="GO" id="GO:0003676">
    <property type="term" value="F:nucleic acid binding"/>
    <property type="evidence" value="ECO:0007669"/>
    <property type="project" value="InterPro"/>
</dbReference>
<dbReference type="FunFam" id="1.25.70.10:FF:000001">
    <property type="entry name" value="Mitochondrial transcription termination factor-like"/>
    <property type="match status" value="1"/>
</dbReference>